<accession>A0A6N8IGI0</accession>
<dbReference type="PANTHER" id="PTHR42951:SF17">
    <property type="entry name" value="METALLO-BETA-LACTAMASE DOMAIN-CONTAINING PROTEIN"/>
    <property type="match status" value="1"/>
</dbReference>
<dbReference type="SUPFAM" id="SSF56281">
    <property type="entry name" value="Metallo-hydrolase/oxidoreductase"/>
    <property type="match status" value="1"/>
</dbReference>
<dbReference type="Pfam" id="PF00753">
    <property type="entry name" value="Lactamase_B"/>
    <property type="match status" value="1"/>
</dbReference>
<proteinExistence type="predicted"/>
<dbReference type="PANTHER" id="PTHR42951">
    <property type="entry name" value="METALLO-BETA-LACTAMASE DOMAIN-CONTAINING"/>
    <property type="match status" value="1"/>
</dbReference>
<dbReference type="SMART" id="SM00849">
    <property type="entry name" value="Lactamase_B"/>
    <property type="match status" value="1"/>
</dbReference>
<comment type="caution">
    <text evidence="3">The sequence shown here is derived from an EMBL/GenBank/DDBJ whole genome shotgun (WGS) entry which is preliminary data.</text>
</comment>
<dbReference type="GO" id="GO:0016787">
    <property type="term" value="F:hydrolase activity"/>
    <property type="evidence" value="ECO:0007669"/>
    <property type="project" value="UniProtKB-KW"/>
</dbReference>
<sequence length="325" mass="34338">MSTGSRSPTWPARDSARRQRRPGRSPEDADVRGRSSARRRFGGACKAVGTLCGRRAPAARTATTRVRTASTRAPSAARCGAAAILHGMKNLAWQTSQGSRIVRVGVVRSACYAVEAGDGRRFLVDTAVPGERAAIEAQLERLGFNAFDAILLTHAHGDHAGNAAAWSRRFGCPVYAPDGEADQVRAGRCIMPAGATPLGAAVMAVQRRLHVCETFEPVPDVLPLPLDEGAFGPCLKVVATPGHTECSASFVVDGEAALVGDALIHRGRSVFPPFADRPERVGDAWRTLLGTGAETFLCAHGGPVGRALLERSLEAFERSGRSGRA</sequence>
<dbReference type="EMBL" id="WPOC01000007">
    <property type="protein sequence ID" value="MVN14938.1"/>
    <property type="molecule type" value="Genomic_DNA"/>
</dbReference>
<dbReference type="InterPro" id="IPR036866">
    <property type="entry name" value="RibonucZ/Hydroxyglut_hydro"/>
</dbReference>
<keyword evidence="3" id="KW-0378">Hydrolase</keyword>
<feature type="compositionally biased region" description="Basic and acidic residues" evidence="1">
    <location>
        <begin position="24"/>
        <end position="33"/>
    </location>
</feature>
<dbReference type="InterPro" id="IPR050855">
    <property type="entry name" value="NDM-1-like"/>
</dbReference>
<gene>
    <name evidence="3" type="ORF">GO738_06150</name>
</gene>
<name>A0A6N8IGI0_9ACTN</name>
<protein>
    <submittedName>
        <fullName evidence="3">MBL fold metallo-hydrolase</fullName>
    </submittedName>
</protein>
<dbReference type="AlphaFoldDB" id="A0A6N8IGI0"/>
<keyword evidence="4" id="KW-1185">Reference proteome</keyword>
<dbReference type="Proteomes" id="UP000468327">
    <property type="component" value="Unassembled WGS sequence"/>
</dbReference>
<evidence type="ECO:0000313" key="3">
    <source>
        <dbReference type="EMBL" id="MVN14938.1"/>
    </source>
</evidence>
<dbReference type="InterPro" id="IPR001279">
    <property type="entry name" value="Metallo-B-lactamas"/>
</dbReference>
<feature type="region of interest" description="Disordered" evidence="1">
    <location>
        <begin position="1"/>
        <end position="38"/>
    </location>
</feature>
<feature type="domain" description="Metallo-beta-lactamase" evidence="2">
    <location>
        <begin position="108"/>
        <end position="300"/>
    </location>
</feature>
<organism evidence="3 4">
    <name type="scientific">Gordonibacter urolithinfaciens</name>
    <dbReference type="NCBI Taxonomy" id="1335613"/>
    <lineage>
        <taxon>Bacteria</taxon>
        <taxon>Bacillati</taxon>
        <taxon>Actinomycetota</taxon>
        <taxon>Coriobacteriia</taxon>
        <taxon>Eggerthellales</taxon>
        <taxon>Eggerthellaceae</taxon>
        <taxon>Gordonibacter</taxon>
    </lineage>
</organism>
<reference evidence="3 4" key="1">
    <citation type="submission" date="2019-11" db="EMBL/GenBank/DDBJ databases">
        <title>Whole genome shotgun sequencing (WGS) data from Adlercreutzia equolifaciens ResAG-91, Eggerthella lenta MRI-F36, MRI-F37, MRI-F40, ResAG-49, ResAG-88, ResAG-121, ResAG-145, and Gordonibacter sp. ResAG-5, ResAG-26, ResAG-43, ResAG-50, ResAG-59.</title>
        <authorList>
            <person name="Stoll D.A."/>
            <person name="Danylec N."/>
            <person name="Franz C.M.A.P."/>
            <person name="Huch M."/>
        </authorList>
    </citation>
    <scope>NUCLEOTIDE SEQUENCE [LARGE SCALE GENOMIC DNA]</scope>
    <source>
        <strain evidence="3 4">ResAG-59</strain>
    </source>
</reference>
<dbReference type="Gene3D" id="3.60.15.10">
    <property type="entry name" value="Ribonuclease Z/Hydroxyacylglutathione hydrolase-like"/>
    <property type="match status" value="1"/>
</dbReference>
<evidence type="ECO:0000313" key="4">
    <source>
        <dbReference type="Proteomes" id="UP000468327"/>
    </source>
</evidence>
<evidence type="ECO:0000259" key="2">
    <source>
        <dbReference type="SMART" id="SM00849"/>
    </source>
</evidence>
<evidence type="ECO:0000256" key="1">
    <source>
        <dbReference type="SAM" id="MobiDB-lite"/>
    </source>
</evidence>